<evidence type="ECO:0000313" key="2">
    <source>
        <dbReference type="EMBL" id="WOL16870.1"/>
    </source>
</evidence>
<gene>
    <name evidence="2" type="ORF">Cni_G25658</name>
</gene>
<feature type="signal peptide" evidence="1">
    <location>
        <begin position="1"/>
        <end position="32"/>
    </location>
</feature>
<evidence type="ECO:0000256" key="1">
    <source>
        <dbReference type="SAM" id="SignalP"/>
    </source>
</evidence>
<accession>A0AAQ3KYC1</accession>
<dbReference type="AlphaFoldDB" id="A0AAQ3KYC1"/>
<feature type="chain" id="PRO_5043049368" evidence="1">
    <location>
        <begin position="33"/>
        <end position="97"/>
    </location>
</feature>
<reference evidence="2 3" key="1">
    <citation type="submission" date="2023-10" db="EMBL/GenBank/DDBJ databases">
        <title>Chromosome-scale genome assembly provides insights into flower coloration mechanisms of Canna indica.</title>
        <authorList>
            <person name="Li C."/>
        </authorList>
    </citation>
    <scope>NUCLEOTIDE SEQUENCE [LARGE SCALE GENOMIC DNA]</scope>
    <source>
        <tissue evidence="2">Flower</tissue>
    </source>
</reference>
<organism evidence="2 3">
    <name type="scientific">Canna indica</name>
    <name type="common">Indian-shot</name>
    <dbReference type="NCBI Taxonomy" id="4628"/>
    <lineage>
        <taxon>Eukaryota</taxon>
        <taxon>Viridiplantae</taxon>
        <taxon>Streptophyta</taxon>
        <taxon>Embryophyta</taxon>
        <taxon>Tracheophyta</taxon>
        <taxon>Spermatophyta</taxon>
        <taxon>Magnoliopsida</taxon>
        <taxon>Liliopsida</taxon>
        <taxon>Zingiberales</taxon>
        <taxon>Cannaceae</taxon>
        <taxon>Canna</taxon>
    </lineage>
</organism>
<proteinExistence type="predicted"/>
<keyword evidence="1" id="KW-0732">Signal</keyword>
<sequence length="97" mass="10902">MLWVVRLSGLCSLAMVMMVLAPSFQSFPPAEAIRSSHFLRLHSAGDYDRHFAVASSDSAALGFRRAPFFHKCRRVRAPFVQWHLCLQPVAGAHCNYP</sequence>
<protein>
    <submittedName>
        <fullName evidence="2">Galacturonosyltransferase-like 7</fullName>
    </submittedName>
</protein>
<keyword evidence="3" id="KW-1185">Reference proteome</keyword>
<evidence type="ECO:0000313" key="3">
    <source>
        <dbReference type="Proteomes" id="UP001327560"/>
    </source>
</evidence>
<dbReference type="EMBL" id="CP136897">
    <property type="protein sequence ID" value="WOL16870.1"/>
    <property type="molecule type" value="Genomic_DNA"/>
</dbReference>
<name>A0AAQ3KYC1_9LILI</name>
<dbReference type="Proteomes" id="UP001327560">
    <property type="component" value="Chromosome 8"/>
</dbReference>